<evidence type="ECO:0000313" key="4">
    <source>
        <dbReference type="WBParaSite" id="Csp11.Scaffold630.g19725.t1"/>
    </source>
</evidence>
<keyword evidence="3" id="KW-1185">Reference proteome</keyword>
<dbReference type="Proteomes" id="UP000095282">
    <property type="component" value="Unplaced"/>
</dbReference>
<protein>
    <submittedName>
        <fullName evidence="4">SANT domain-containing protein</fullName>
    </submittedName>
</protein>
<dbReference type="AlphaFoldDB" id="A0A1I7UVD7"/>
<dbReference type="Pfam" id="PF00249">
    <property type="entry name" value="Myb_DNA-binding"/>
    <property type="match status" value="1"/>
</dbReference>
<organism evidence="3 4">
    <name type="scientific">Caenorhabditis tropicalis</name>
    <dbReference type="NCBI Taxonomy" id="1561998"/>
    <lineage>
        <taxon>Eukaryota</taxon>
        <taxon>Metazoa</taxon>
        <taxon>Ecdysozoa</taxon>
        <taxon>Nematoda</taxon>
        <taxon>Chromadorea</taxon>
        <taxon>Rhabditida</taxon>
        <taxon>Rhabditina</taxon>
        <taxon>Rhabditomorpha</taxon>
        <taxon>Rhabditoidea</taxon>
        <taxon>Rhabditidae</taxon>
        <taxon>Peloderinae</taxon>
        <taxon>Caenorhabditis</taxon>
    </lineage>
</organism>
<evidence type="ECO:0000313" key="3">
    <source>
        <dbReference type="Proteomes" id="UP000095282"/>
    </source>
</evidence>
<dbReference type="CDD" id="cd00167">
    <property type="entry name" value="SANT"/>
    <property type="match status" value="1"/>
</dbReference>
<evidence type="ECO:0000259" key="2">
    <source>
        <dbReference type="SMART" id="SM00717"/>
    </source>
</evidence>
<feature type="domain" description="Myb-like" evidence="2">
    <location>
        <begin position="10"/>
        <end position="58"/>
    </location>
</feature>
<comment type="subcellular location">
    <subcellularLocation>
        <location evidence="1">Nucleus</location>
    </subcellularLocation>
</comment>
<accession>A0A1I7UVD7</accession>
<dbReference type="SUPFAM" id="SSF46689">
    <property type="entry name" value="Homeodomain-like"/>
    <property type="match status" value="1"/>
</dbReference>
<dbReference type="InterPro" id="IPR009057">
    <property type="entry name" value="Homeodomain-like_sf"/>
</dbReference>
<evidence type="ECO:0000256" key="1">
    <source>
        <dbReference type="ARBA" id="ARBA00004123"/>
    </source>
</evidence>
<dbReference type="Gene3D" id="1.20.58.1880">
    <property type="match status" value="1"/>
</dbReference>
<proteinExistence type="predicted"/>
<reference evidence="4" key="1">
    <citation type="submission" date="2016-11" db="UniProtKB">
        <authorList>
            <consortium name="WormBaseParasite"/>
        </authorList>
    </citation>
    <scope>IDENTIFICATION</scope>
</reference>
<sequence length="67" mass="7707">MESAEKKKNAKAYWTKQEKSDFLSLLSVHGKNFEKIASQLPAKMPNHVAKYYGENKEELTKFLSSNN</sequence>
<dbReference type="SMART" id="SM00717">
    <property type="entry name" value="SANT"/>
    <property type="match status" value="1"/>
</dbReference>
<name>A0A1I7UVD7_9PELO</name>
<dbReference type="WBParaSite" id="Csp11.Scaffold630.g19725.t1">
    <property type="protein sequence ID" value="Csp11.Scaffold630.g19725.t1"/>
    <property type="gene ID" value="Csp11.Scaffold630.g19725"/>
</dbReference>
<dbReference type="InterPro" id="IPR001005">
    <property type="entry name" value="SANT/Myb"/>
</dbReference>
<dbReference type="GO" id="GO:0005634">
    <property type="term" value="C:nucleus"/>
    <property type="evidence" value="ECO:0007669"/>
    <property type="project" value="UniProtKB-SubCell"/>
</dbReference>